<dbReference type="AlphaFoldDB" id="A0AAD6TBA6"/>
<feature type="compositionally biased region" description="Low complexity" evidence="1">
    <location>
        <begin position="127"/>
        <end position="137"/>
    </location>
</feature>
<evidence type="ECO:0000313" key="2">
    <source>
        <dbReference type="EMBL" id="KAJ7042360.1"/>
    </source>
</evidence>
<sequence length="539" mass="59073">MPAGCPRLDPDIKVQHLQASRKSYDEKNLEKHREDARLRMRRHRATIAASDIFAQSLHRQAVAEHSCQYRAKKKAEDWAEVKRKEKVTRDKRRKEAEVLRKTSRKNAAANAAPKPPRKRTEHRAARSSSSKPMPSSSNGIHLTPSSRNERPAEDDSSGDDSGTLHPHTINPLLMRHWIEHEGGHFHPICTACYVDDCPGCKCVCTKSTVWKEHGGHKRILFQAPISITAPEGVCDVTLVTLALSPHLSFRLSISPPPSPGIPGVEHPGLCTQQLSPKSLPMFRSPSPILCPPLYAPALGAEDVDLETHTGTFYAVIADDWKGVAISKIQLRSTFLSLKSRYPRATTWTAEGWPSFERRWYTTPPSSPSGTVLSISPSPSPAASATESAPPSPLPAPSRTPSPAPEPPSKSDILRTRTDIHNGPYVHNGPHPAWLTPAAAVPKQHDEKDSAPQVPSGGPPQQTPPILLPIRSPPNAAAHEPLCQVPPHEGLLYAVKGYPGIFQDRDRAVKVMKSTPGADLFFSHDEREVWAFLQGTGADL</sequence>
<protein>
    <submittedName>
        <fullName evidence="2">Uncharacterized protein</fullName>
    </submittedName>
</protein>
<name>A0AAD6TBA6_9AGAR</name>
<feature type="region of interest" description="Disordered" evidence="1">
    <location>
        <begin position="1"/>
        <end position="32"/>
    </location>
</feature>
<reference evidence="2" key="1">
    <citation type="submission" date="2023-03" db="EMBL/GenBank/DDBJ databases">
        <title>Massive genome expansion in bonnet fungi (Mycena s.s.) driven by repeated elements and novel gene families across ecological guilds.</title>
        <authorList>
            <consortium name="Lawrence Berkeley National Laboratory"/>
            <person name="Harder C.B."/>
            <person name="Miyauchi S."/>
            <person name="Viragh M."/>
            <person name="Kuo A."/>
            <person name="Thoen E."/>
            <person name="Andreopoulos B."/>
            <person name="Lu D."/>
            <person name="Skrede I."/>
            <person name="Drula E."/>
            <person name="Henrissat B."/>
            <person name="Morin E."/>
            <person name="Kohler A."/>
            <person name="Barry K."/>
            <person name="LaButti K."/>
            <person name="Morin E."/>
            <person name="Salamov A."/>
            <person name="Lipzen A."/>
            <person name="Mereny Z."/>
            <person name="Hegedus B."/>
            <person name="Baldrian P."/>
            <person name="Stursova M."/>
            <person name="Weitz H."/>
            <person name="Taylor A."/>
            <person name="Grigoriev I.V."/>
            <person name="Nagy L.G."/>
            <person name="Martin F."/>
            <person name="Kauserud H."/>
        </authorList>
    </citation>
    <scope>NUCLEOTIDE SEQUENCE</scope>
    <source>
        <strain evidence="2">CBHHK200</strain>
    </source>
</reference>
<keyword evidence="3" id="KW-1185">Reference proteome</keyword>
<feature type="compositionally biased region" description="Basic and acidic residues" evidence="1">
    <location>
        <begin position="74"/>
        <end position="83"/>
    </location>
</feature>
<evidence type="ECO:0000256" key="1">
    <source>
        <dbReference type="SAM" id="MobiDB-lite"/>
    </source>
</evidence>
<feature type="region of interest" description="Disordered" evidence="1">
    <location>
        <begin position="363"/>
        <end position="463"/>
    </location>
</feature>
<dbReference type="Proteomes" id="UP001218188">
    <property type="component" value="Unassembled WGS sequence"/>
</dbReference>
<comment type="caution">
    <text evidence="2">The sequence shown here is derived from an EMBL/GenBank/DDBJ whole genome shotgun (WGS) entry which is preliminary data.</text>
</comment>
<feature type="region of interest" description="Disordered" evidence="1">
    <location>
        <begin position="68"/>
        <end position="167"/>
    </location>
</feature>
<organism evidence="2 3">
    <name type="scientific">Mycena alexandri</name>
    <dbReference type="NCBI Taxonomy" id="1745969"/>
    <lineage>
        <taxon>Eukaryota</taxon>
        <taxon>Fungi</taxon>
        <taxon>Dikarya</taxon>
        <taxon>Basidiomycota</taxon>
        <taxon>Agaricomycotina</taxon>
        <taxon>Agaricomycetes</taxon>
        <taxon>Agaricomycetidae</taxon>
        <taxon>Agaricales</taxon>
        <taxon>Marasmiineae</taxon>
        <taxon>Mycenaceae</taxon>
        <taxon>Mycena</taxon>
    </lineage>
</organism>
<evidence type="ECO:0000313" key="3">
    <source>
        <dbReference type="Proteomes" id="UP001218188"/>
    </source>
</evidence>
<dbReference type="EMBL" id="JARJCM010000013">
    <property type="protein sequence ID" value="KAJ7042360.1"/>
    <property type="molecule type" value="Genomic_DNA"/>
</dbReference>
<proteinExistence type="predicted"/>
<feature type="compositionally biased region" description="Basic and acidic residues" evidence="1">
    <location>
        <begin position="22"/>
        <end position="32"/>
    </location>
</feature>
<gene>
    <name evidence="2" type="ORF">C8F04DRAFT_1176514</name>
</gene>
<accession>A0AAD6TBA6</accession>
<feature type="compositionally biased region" description="Pro residues" evidence="1">
    <location>
        <begin position="389"/>
        <end position="407"/>
    </location>
</feature>